<evidence type="ECO:0000313" key="3">
    <source>
        <dbReference type="Proteomes" id="UP001331761"/>
    </source>
</evidence>
<dbReference type="AlphaFoldDB" id="A0AAN8ILT2"/>
<feature type="region of interest" description="Disordered" evidence="1">
    <location>
        <begin position="1"/>
        <end position="55"/>
    </location>
</feature>
<dbReference type="Proteomes" id="UP001331761">
    <property type="component" value="Unassembled WGS sequence"/>
</dbReference>
<evidence type="ECO:0000313" key="2">
    <source>
        <dbReference type="EMBL" id="KAK5979304.1"/>
    </source>
</evidence>
<dbReference type="Pfam" id="PF17309">
    <property type="entry name" value="DUF5356"/>
    <property type="match status" value="1"/>
</dbReference>
<comment type="caution">
    <text evidence="2">The sequence shown here is derived from an EMBL/GenBank/DDBJ whole genome shotgun (WGS) entry which is preliminary data.</text>
</comment>
<dbReference type="InterPro" id="IPR020149">
    <property type="entry name" value="Uncharacterised_C02F5.10"/>
</dbReference>
<gene>
    <name evidence="2" type="ORF">GCK32_014692</name>
</gene>
<evidence type="ECO:0000256" key="1">
    <source>
        <dbReference type="SAM" id="MobiDB-lite"/>
    </source>
</evidence>
<organism evidence="2 3">
    <name type="scientific">Trichostrongylus colubriformis</name>
    <name type="common">Black scour worm</name>
    <dbReference type="NCBI Taxonomy" id="6319"/>
    <lineage>
        <taxon>Eukaryota</taxon>
        <taxon>Metazoa</taxon>
        <taxon>Ecdysozoa</taxon>
        <taxon>Nematoda</taxon>
        <taxon>Chromadorea</taxon>
        <taxon>Rhabditida</taxon>
        <taxon>Rhabditina</taxon>
        <taxon>Rhabditomorpha</taxon>
        <taxon>Strongyloidea</taxon>
        <taxon>Trichostrongylidae</taxon>
        <taxon>Trichostrongylus</taxon>
    </lineage>
</organism>
<protein>
    <submittedName>
        <fullName evidence="2">Uncharacterized protein</fullName>
    </submittedName>
</protein>
<feature type="compositionally biased region" description="Polar residues" evidence="1">
    <location>
        <begin position="25"/>
        <end position="37"/>
    </location>
</feature>
<accession>A0AAN8ILT2</accession>
<sequence length="161" mass="17718">MERRRSSQPPSPTGLSGETEESGSAEDSFSNQPSSESTAKKDRDPSVLGLKDTTGKIEEAGEKLQAFSDNEWETGETALSTRYLNLKKDEKRVTVFSAKTGRRRALYAPESAVQRELQSKIDLIARFVSDVAKILMDDATGKEGIEVQVSLQFNTDEGLPM</sequence>
<name>A0AAN8ILT2_TRICO</name>
<keyword evidence="3" id="KW-1185">Reference proteome</keyword>
<dbReference type="EMBL" id="WIXE01008467">
    <property type="protein sequence ID" value="KAK5979304.1"/>
    <property type="molecule type" value="Genomic_DNA"/>
</dbReference>
<proteinExistence type="predicted"/>
<reference evidence="2 3" key="1">
    <citation type="submission" date="2019-10" db="EMBL/GenBank/DDBJ databases">
        <title>Assembly and Annotation for the nematode Trichostrongylus colubriformis.</title>
        <authorList>
            <person name="Martin J."/>
        </authorList>
    </citation>
    <scope>NUCLEOTIDE SEQUENCE [LARGE SCALE GENOMIC DNA]</scope>
    <source>
        <strain evidence="2">G859</strain>
        <tissue evidence="2">Whole worm</tissue>
    </source>
</reference>